<keyword evidence="2" id="KW-0732">Signal</keyword>
<keyword evidence="1" id="KW-0040">ANK repeat</keyword>
<dbReference type="SUPFAM" id="SSF48403">
    <property type="entry name" value="Ankyrin repeat"/>
    <property type="match status" value="1"/>
</dbReference>
<organism evidence="3 4">
    <name type="scientific">Shimia marina</name>
    <dbReference type="NCBI Taxonomy" id="321267"/>
    <lineage>
        <taxon>Bacteria</taxon>
        <taxon>Pseudomonadati</taxon>
        <taxon>Pseudomonadota</taxon>
        <taxon>Alphaproteobacteria</taxon>
        <taxon>Rhodobacterales</taxon>
        <taxon>Roseobacteraceae</taxon>
    </lineage>
</organism>
<dbReference type="Pfam" id="PF00023">
    <property type="entry name" value="Ank"/>
    <property type="match status" value="1"/>
</dbReference>
<evidence type="ECO:0000313" key="4">
    <source>
        <dbReference type="Proteomes" id="UP000054823"/>
    </source>
</evidence>
<evidence type="ECO:0000256" key="1">
    <source>
        <dbReference type="PROSITE-ProRule" id="PRU00023"/>
    </source>
</evidence>
<dbReference type="RefSeq" id="WP_058239622.1">
    <property type="nucleotide sequence ID" value="NZ_CYPW01000017.1"/>
</dbReference>
<dbReference type="EMBL" id="CYPW01000017">
    <property type="protein sequence ID" value="CUH52411.1"/>
    <property type="molecule type" value="Genomic_DNA"/>
</dbReference>
<dbReference type="InterPro" id="IPR002110">
    <property type="entry name" value="Ankyrin_rpt"/>
</dbReference>
<evidence type="ECO:0000256" key="2">
    <source>
        <dbReference type="SAM" id="SignalP"/>
    </source>
</evidence>
<dbReference type="InterPro" id="IPR036770">
    <property type="entry name" value="Ankyrin_rpt-contain_sf"/>
</dbReference>
<evidence type="ECO:0000313" key="3">
    <source>
        <dbReference type="EMBL" id="CUH52411.1"/>
    </source>
</evidence>
<proteinExistence type="predicted"/>
<keyword evidence="4" id="KW-1185">Reference proteome</keyword>
<dbReference type="AlphaFoldDB" id="A0A0P1EQD8"/>
<name>A0A0P1EQD8_9RHOB</name>
<feature type="chain" id="PRO_5006061784" evidence="2">
    <location>
        <begin position="21"/>
        <end position="280"/>
    </location>
</feature>
<dbReference type="PROSITE" id="PS50297">
    <property type="entry name" value="ANK_REP_REGION"/>
    <property type="match status" value="1"/>
</dbReference>
<reference evidence="3 4" key="1">
    <citation type="submission" date="2015-09" db="EMBL/GenBank/DDBJ databases">
        <authorList>
            <consortium name="Swine Surveillance"/>
        </authorList>
    </citation>
    <scope>NUCLEOTIDE SEQUENCE [LARGE SCALE GENOMIC DNA]</scope>
    <source>
        <strain evidence="3 4">CECT 7688</strain>
    </source>
</reference>
<dbReference type="PROSITE" id="PS50088">
    <property type="entry name" value="ANK_REPEAT"/>
    <property type="match status" value="1"/>
</dbReference>
<protein>
    <submittedName>
        <fullName evidence="3">Ankyrin repeat</fullName>
    </submittedName>
</protein>
<dbReference type="STRING" id="321267.SHM7688_01857"/>
<dbReference type="Proteomes" id="UP000054823">
    <property type="component" value="Unassembled WGS sequence"/>
</dbReference>
<feature type="signal peptide" evidence="2">
    <location>
        <begin position="1"/>
        <end position="20"/>
    </location>
</feature>
<feature type="repeat" description="ANK" evidence="1">
    <location>
        <begin position="86"/>
        <end position="118"/>
    </location>
</feature>
<sequence length="280" mass="30438">MRLLICAAILTTNVASSAVASETVSLATPPASAHQVITTLSKDIYRLAERSGGTPEQWRTLENKALTALKHVEGQSPETLVAQDAKGRTPLMLAASAGYLPIVRVLLENASVTASIEHKNPEGADAYDLALLASRINLRTCHPTSENPFQLVPFMVTQPYYEARQPYPEILTLLEEAGADPSQETARTLWLKNCSNPSTKHQQAIATSSNLPQTLADIRHDVDRKAKLQEIREGADLLREIFAPRVQSGKMSQKELDAEIAKLYAQSGFEPPTAATGDSQ</sequence>
<dbReference type="OrthoDB" id="7845861at2"/>
<dbReference type="Gene3D" id="1.25.40.20">
    <property type="entry name" value="Ankyrin repeat-containing domain"/>
    <property type="match status" value="1"/>
</dbReference>
<accession>A0A0P1EQD8</accession>
<gene>
    <name evidence="3" type="ORF">SHM7688_01857</name>
</gene>